<dbReference type="InterPro" id="IPR008173">
    <property type="entry name" value="Adenylyl_cyclase_CyaB"/>
</dbReference>
<reference evidence="2" key="1">
    <citation type="journal article" date="2012" name="Science">
        <title>Fermentation, hydrogen, and sulfur metabolism in multiple uncultivated bacterial phyla.</title>
        <authorList>
            <person name="Wrighton K.C."/>
            <person name="Thomas B.C."/>
            <person name="Sharon I."/>
            <person name="Miller C.S."/>
            <person name="Castelle C.J."/>
            <person name="VerBerkmoes N.C."/>
            <person name="Wilkins M.J."/>
            <person name="Hettich R.L."/>
            <person name="Lipton M.S."/>
            <person name="Williams K.H."/>
            <person name="Long P.E."/>
            <person name="Banfield J.F."/>
        </authorList>
    </citation>
    <scope>NUCLEOTIDE SEQUENCE [LARGE SCALE GENOMIC DNA]</scope>
</reference>
<organism evidence="2">
    <name type="scientific">uncultured bacterium</name>
    <name type="common">gcode 4</name>
    <dbReference type="NCBI Taxonomy" id="1234023"/>
    <lineage>
        <taxon>Bacteria</taxon>
        <taxon>environmental samples</taxon>
    </lineage>
</organism>
<dbReference type="Pfam" id="PF01928">
    <property type="entry name" value="CYTH"/>
    <property type="match status" value="1"/>
</dbReference>
<comment type="caution">
    <text evidence="2">The sequence shown here is derived from an EMBL/GenBank/DDBJ whole genome shotgun (WGS) entry which is preliminary data.</text>
</comment>
<gene>
    <name evidence="2" type="ORF">ACD_80C00194G0018</name>
</gene>
<proteinExistence type="predicted"/>
<dbReference type="Gene3D" id="2.40.320.10">
    <property type="entry name" value="Hypothetical Protein Pfu-838710-001"/>
    <property type="match status" value="1"/>
</dbReference>
<dbReference type="InterPro" id="IPR023577">
    <property type="entry name" value="CYTH_domain"/>
</dbReference>
<dbReference type="CDD" id="cd07890">
    <property type="entry name" value="CYTH-like_AC_IV-like"/>
    <property type="match status" value="1"/>
</dbReference>
<evidence type="ECO:0000313" key="2">
    <source>
        <dbReference type="EMBL" id="EKD24599.1"/>
    </source>
</evidence>
<name>K1YGZ9_9BACT</name>
<feature type="domain" description="CYTH" evidence="1">
    <location>
        <begin position="3"/>
        <end position="170"/>
    </location>
</feature>
<dbReference type="AlphaFoldDB" id="K1YGZ9"/>
<protein>
    <submittedName>
        <fullName evidence="2">Adenylate cyclase</fullName>
    </submittedName>
</protein>
<sequence length="172" mass="20142">MAHVNIEIKAKSDNQDMIREILKSKNADFRWTDHQIDTYFNVNFGRLKLREGNIENHLIHYQREDKEGPKQSNVTLFKSDPKSSLKEILTKALDILVVIDKKREIYFIDNVKFHIDTVKDLGTFVEIEAIDNDGNIGKEKLLEQCQFFLDLFKIPQEDLISVSYSDLLLEKK</sequence>
<dbReference type="EMBL" id="AMFJ01036201">
    <property type="protein sequence ID" value="EKD24599.1"/>
    <property type="molecule type" value="Genomic_DNA"/>
</dbReference>
<accession>K1YGZ9</accession>
<dbReference type="PANTHER" id="PTHR21028:SF2">
    <property type="entry name" value="CYTH DOMAIN-CONTAINING PROTEIN"/>
    <property type="match status" value="1"/>
</dbReference>
<dbReference type="SUPFAM" id="SSF55154">
    <property type="entry name" value="CYTH-like phosphatases"/>
    <property type="match status" value="1"/>
</dbReference>
<dbReference type="InterPro" id="IPR033469">
    <property type="entry name" value="CYTH-like_dom_sf"/>
</dbReference>
<dbReference type="PROSITE" id="PS51707">
    <property type="entry name" value="CYTH"/>
    <property type="match status" value="1"/>
</dbReference>
<dbReference type="PANTHER" id="PTHR21028">
    <property type="entry name" value="SI:CH211-156B7.4"/>
    <property type="match status" value="1"/>
</dbReference>
<evidence type="ECO:0000259" key="1">
    <source>
        <dbReference type="PROSITE" id="PS51707"/>
    </source>
</evidence>